<dbReference type="EMBL" id="UINC01029054">
    <property type="protein sequence ID" value="SVB11135.1"/>
    <property type="molecule type" value="Genomic_DNA"/>
</dbReference>
<dbReference type="AlphaFoldDB" id="A0A382BBG4"/>
<keyword evidence="2" id="KW-0460">Magnesium</keyword>
<dbReference type="InterPro" id="IPR002882">
    <property type="entry name" value="CofD"/>
</dbReference>
<dbReference type="Pfam" id="PF01933">
    <property type="entry name" value="CofD"/>
    <property type="match status" value="1"/>
</dbReference>
<dbReference type="NCBIfam" id="TIGR01819">
    <property type="entry name" value="F420_cofD"/>
    <property type="match status" value="1"/>
</dbReference>
<reference evidence="3" key="1">
    <citation type="submission" date="2018-05" db="EMBL/GenBank/DDBJ databases">
        <authorList>
            <person name="Lanie J.A."/>
            <person name="Ng W.-L."/>
            <person name="Kazmierczak K.M."/>
            <person name="Andrzejewski T.M."/>
            <person name="Davidsen T.M."/>
            <person name="Wayne K.J."/>
            <person name="Tettelin H."/>
            <person name="Glass J.I."/>
            <person name="Rusch D."/>
            <person name="Podicherti R."/>
            <person name="Tsui H.-C.T."/>
            <person name="Winkler M.E."/>
        </authorList>
    </citation>
    <scope>NUCLEOTIDE SEQUENCE</scope>
</reference>
<dbReference type="HAMAP" id="MF_01257">
    <property type="entry name" value="CofD"/>
    <property type="match status" value="1"/>
</dbReference>
<dbReference type="InterPro" id="IPR038136">
    <property type="entry name" value="CofD-like_dom_sf"/>
</dbReference>
<dbReference type="PANTHER" id="PTHR43007">
    <property type="entry name" value="2-PHOSPHO-L-LACTATE TRANSFERASE"/>
    <property type="match status" value="1"/>
</dbReference>
<dbReference type="Gene3D" id="3.40.50.10680">
    <property type="entry name" value="CofD-like domains"/>
    <property type="match status" value="1"/>
</dbReference>
<dbReference type="SUPFAM" id="SSF142338">
    <property type="entry name" value="CofD-like"/>
    <property type="match status" value="1"/>
</dbReference>
<dbReference type="GO" id="GO:0043743">
    <property type="term" value="F:LPPG:FO 2-phospho-L-lactate transferase activity"/>
    <property type="evidence" value="ECO:0007669"/>
    <property type="project" value="InterPro"/>
</dbReference>
<dbReference type="Gene3D" id="1.10.8.240">
    <property type="entry name" value="CofD-like domain"/>
    <property type="match status" value="1"/>
</dbReference>
<organism evidence="3">
    <name type="scientific">marine metagenome</name>
    <dbReference type="NCBI Taxonomy" id="408172"/>
    <lineage>
        <taxon>unclassified sequences</taxon>
        <taxon>metagenomes</taxon>
        <taxon>ecological metagenomes</taxon>
    </lineage>
</organism>
<evidence type="ECO:0000256" key="2">
    <source>
        <dbReference type="ARBA" id="ARBA00022842"/>
    </source>
</evidence>
<dbReference type="CDD" id="cd07186">
    <property type="entry name" value="CofD_like"/>
    <property type="match status" value="1"/>
</dbReference>
<dbReference type="GO" id="GO:0000287">
    <property type="term" value="F:magnesium ion binding"/>
    <property type="evidence" value="ECO:0007669"/>
    <property type="project" value="InterPro"/>
</dbReference>
<accession>A0A382BBG4</accession>
<dbReference type="InterPro" id="IPR010115">
    <property type="entry name" value="FbiA/CofD"/>
</dbReference>
<keyword evidence="1" id="KW-0808">Transferase</keyword>
<evidence type="ECO:0008006" key="4">
    <source>
        <dbReference type="Google" id="ProtNLM"/>
    </source>
</evidence>
<sequence length="313" mass="34763">MQGKVLALCGGVGGAKLAYGLSKIVPPEDIVFLVNTGDDFIHFDLNISPDLDTVMYTLAELNDPKKGWGLRDETWNNLESLKEYGVDTWFKLGDKDLATHIRRTQLLKDGKKLSDVTRSLSQSLGVRHTILPMAENPVQTIVKTDQGDLTFQEYFVKYQCAPKVKKISNVGCETAEVPIYLKELINKNKFSGVIICPSNPYLSVDPILSINEIKTFLLETDIPILAVSPIIANDSIKGPTSKIMREMNIDPSVESIAQHYSGLIDVLVIDHKDANCHPMTDSMTFIVDSIYMSNSEEKISLATNCLEQLKKLA</sequence>
<evidence type="ECO:0000313" key="3">
    <source>
        <dbReference type="EMBL" id="SVB11135.1"/>
    </source>
</evidence>
<evidence type="ECO:0000256" key="1">
    <source>
        <dbReference type="ARBA" id="ARBA00022679"/>
    </source>
</evidence>
<proteinExistence type="inferred from homology"/>
<dbReference type="PANTHER" id="PTHR43007:SF1">
    <property type="entry name" value="2-PHOSPHO-L-LACTATE TRANSFERASE"/>
    <property type="match status" value="1"/>
</dbReference>
<protein>
    <recommendedName>
        <fullName evidence="4">2-phospho-L-lactate transferase</fullName>
    </recommendedName>
</protein>
<gene>
    <name evidence="3" type="ORF">METZ01_LOCUS163989</name>
</gene>
<name>A0A382BBG4_9ZZZZ</name>